<evidence type="ECO:0000256" key="9">
    <source>
        <dbReference type="ARBA" id="ARBA00023136"/>
    </source>
</evidence>
<keyword evidence="9" id="KW-0472">Membrane</keyword>
<evidence type="ECO:0000256" key="2">
    <source>
        <dbReference type="ARBA" id="ARBA00007246"/>
    </source>
</evidence>
<keyword evidence="4" id="KW-1003">Cell membrane</keyword>
<feature type="domain" description="T2SS protein K first SAM-like" evidence="10">
    <location>
        <begin position="127"/>
        <end position="219"/>
    </location>
</feature>
<evidence type="ECO:0000256" key="5">
    <source>
        <dbReference type="ARBA" id="ARBA00022519"/>
    </source>
</evidence>
<dbReference type="Pfam" id="PF21687">
    <property type="entry name" value="T2SSK_1st"/>
    <property type="match status" value="1"/>
</dbReference>
<protein>
    <recommendedName>
        <fullName evidence="10">T2SS protein K first SAM-like domain-containing protein</fullName>
    </recommendedName>
</protein>
<dbReference type="EMBL" id="UOGJ01000046">
    <property type="protein sequence ID" value="VAX35343.1"/>
    <property type="molecule type" value="Genomic_DNA"/>
</dbReference>
<dbReference type="InterPro" id="IPR005628">
    <property type="entry name" value="GspK"/>
</dbReference>
<proteinExistence type="inferred from homology"/>
<evidence type="ECO:0000256" key="6">
    <source>
        <dbReference type="ARBA" id="ARBA00022692"/>
    </source>
</evidence>
<dbReference type="Gene3D" id="1.10.40.60">
    <property type="entry name" value="EpsJ-like"/>
    <property type="match status" value="1"/>
</dbReference>
<keyword evidence="5" id="KW-0997">Cell inner membrane</keyword>
<sequence length="340" mass="38789">MSLKNKKASVLILSVWAVIFLAVLAAQVGLHIRQRASVLSRLETNSQQHYIADAGIKKAISSLRLDLSRNKGLYSSYGKYFRHNNAEHFEAIKVGSVMAEVSYTYFGGGIGLPKKQYGFVDEERKINVNTEERNVLLRLIQHTANLTFDEARDITDAIIDWREMGESQVTGFYSDSYYTNLQYPYEPKNAYFELIDELLLLKGIDESIFEKIRPFLTVYGNGRVNINTASPAVFLAFGLETVLIDKILQVRRGLDNIENTVDDYIFHKTFDVASEMKGFVKLDLAEIKAIDQLNSAGKIKTNSSFYKIQSFGKLTEKDKPLVIESIYNAEENKIEYWREK</sequence>
<evidence type="ECO:0000256" key="1">
    <source>
        <dbReference type="ARBA" id="ARBA00004533"/>
    </source>
</evidence>
<reference evidence="11" key="1">
    <citation type="submission" date="2018-06" db="EMBL/GenBank/DDBJ databases">
        <authorList>
            <person name="Zhirakovskaya E."/>
        </authorList>
    </citation>
    <scope>NUCLEOTIDE SEQUENCE</scope>
</reference>
<keyword evidence="6" id="KW-0812">Transmembrane</keyword>
<organism evidence="11">
    <name type="scientific">hydrothermal vent metagenome</name>
    <dbReference type="NCBI Taxonomy" id="652676"/>
    <lineage>
        <taxon>unclassified sequences</taxon>
        <taxon>metagenomes</taxon>
        <taxon>ecological metagenomes</taxon>
    </lineage>
</organism>
<comment type="subcellular location">
    <subcellularLocation>
        <location evidence="1">Cell inner membrane</location>
    </subcellularLocation>
</comment>
<evidence type="ECO:0000256" key="3">
    <source>
        <dbReference type="ARBA" id="ARBA00022448"/>
    </source>
</evidence>
<dbReference type="InterPro" id="IPR038072">
    <property type="entry name" value="GspK_central_sf"/>
</dbReference>
<gene>
    <name evidence="11" type="ORF">MNBD_UNCLBAC01-26</name>
</gene>
<evidence type="ECO:0000256" key="7">
    <source>
        <dbReference type="ARBA" id="ARBA00022927"/>
    </source>
</evidence>
<accession>A0A3B1DES7</accession>
<dbReference type="AlphaFoldDB" id="A0A3B1DES7"/>
<keyword evidence="8" id="KW-1133">Transmembrane helix</keyword>
<comment type="similarity">
    <text evidence="2">Belongs to the GSP K family.</text>
</comment>
<evidence type="ECO:0000256" key="8">
    <source>
        <dbReference type="ARBA" id="ARBA00022989"/>
    </source>
</evidence>
<dbReference type="GO" id="GO:0005886">
    <property type="term" value="C:plasma membrane"/>
    <property type="evidence" value="ECO:0007669"/>
    <property type="project" value="UniProtKB-SubCell"/>
</dbReference>
<dbReference type="PANTHER" id="PTHR38831:SF2">
    <property type="entry name" value="TYPE II SECRETION SYSTEM PROTEIN K"/>
    <property type="match status" value="1"/>
</dbReference>
<dbReference type="GO" id="GO:0009306">
    <property type="term" value="P:protein secretion"/>
    <property type="evidence" value="ECO:0007669"/>
    <property type="project" value="InterPro"/>
</dbReference>
<keyword evidence="3" id="KW-0813">Transport</keyword>
<evidence type="ECO:0000259" key="10">
    <source>
        <dbReference type="Pfam" id="PF21687"/>
    </source>
</evidence>
<evidence type="ECO:0000256" key="4">
    <source>
        <dbReference type="ARBA" id="ARBA00022475"/>
    </source>
</evidence>
<dbReference type="SUPFAM" id="SSF158544">
    <property type="entry name" value="GspK insert domain-like"/>
    <property type="match status" value="1"/>
</dbReference>
<evidence type="ECO:0000313" key="11">
    <source>
        <dbReference type="EMBL" id="VAX35343.1"/>
    </source>
</evidence>
<name>A0A3B1DES7_9ZZZZ</name>
<dbReference type="InterPro" id="IPR049031">
    <property type="entry name" value="T2SSK_SAM-like_1st"/>
</dbReference>
<keyword evidence="7" id="KW-0653">Protein transport</keyword>
<dbReference type="PANTHER" id="PTHR38831">
    <property type="entry name" value="TYPE II SECRETION SYSTEM PROTEIN K"/>
    <property type="match status" value="1"/>
</dbReference>